<dbReference type="EMBL" id="MFBL01000008">
    <property type="protein sequence ID" value="OGE05514.1"/>
    <property type="molecule type" value="Genomic_DNA"/>
</dbReference>
<evidence type="ECO:0000313" key="1">
    <source>
        <dbReference type="EMBL" id="OGE05514.1"/>
    </source>
</evidence>
<gene>
    <name evidence="1" type="ORF">A3F45_04025</name>
</gene>
<protein>
    <submittedName>
        <fullName evidence="1">Uncharacterized protein</fullName>
    </submittedName>
</protein>
<organism evidence="1 2">
    <name type="scientific">Candidatus Curtissbacteria bacterium RIFCSPHIGHO2_12_FULL_41_17</name>
    <dbReference type="NCBI Taxonomy" id="1797722"/>
    <lineage>
        <taxon>Bacteria</taxon>
        <taxon>Candidatus Curtissiibacteriota</taxon>
    </lineage>
</organism>
<dbReference type="AlphaFoldDB" id="A0A1F5HN31"/>
<proteinExistence type="predicted"/>
<accession>A0A1F5HN31</accession>
<sequence>MGKDRLCINPDLVKASGGRTTCPVLFDSIRENGCGGCPKAGGFNSGIDRPPVPDSERIADEVITRIKESGIRAAAQRHGRNYWRI</sequence>
<comment type="caution">
    <text evidence="1">The sequence shown here is derived from an EMBL/GenBank/DDBJ whole genome shotgun (WGS) entry which is preliminary data.</text>
</comment>
<name>A0A1F5HN31_9BACT</name>
<dbReference type="Proteomes" id="UP000178369">
    <property type="component" value="Unassembled WGS sequence"/>
</dbReference>
<evidence type="ECO:0000313" key="2">
    <source>
        <dbReference type="Proteomes" id="UP000178369"/>
    </source>
</evidence>
<reference evidence="1 2" key="1">
    <citation type="journal article" date="2016" name="Nat. Commun.">
        <title>Thousands of microbial genomes shed light on interconnected biogeochemical processes in an aquifer system.</title>
        <authorList>
            <person name="Anantharaman K."/>
            <person name="Brown C.T."/>
            <person name="Hug L.A."/>
            <person name="Sharon I."/>
            <person name="Castelle C.J."/>
            <person name="Probst A.J."/>
            <person name="Thomas B.C."/>
            <person name="Singh A."/>
            <person name="Wilkins M.J."/>
            <person name="Karaoz U."/>
            <person name="Brodie E.L."/>
            <person name="Williams K.H."/>
            <person name="Hubbard S.S."/>
            <person name="Banfield J.F."/>
        </authorList>
    </citation>
    <scope>NUCLEOTIDE SEQUENCE [LARGE SCALE GENOMIC DNA]</scope>
</reference>